<comment type="cofactor">
    <cofactor evidence="6">
        <name>Zn(2+)</name>
        <dbReference type="ChEBI" id="CHEBI:29105"/>
    </cofactor>
    <text evidence="6">Binds 1 zinc ion per subunit.</text>
</comment>
<evidence type="ECO:0000259" key="8">
    <source>
        <dbReference type="Pfam" id="PF01435"/>
    </source>
</evidence>
<dbReference type="GO" id="GO:0004222">
    <property type="term" value="F:metalloendopeptidase activity"/>
    <property type="evidence" value="ECO:0007669"/>
    <property type="project" value="InterPro"/>
</dbReference>
<dbReference type="EMBL" id="CP015136">
    <property type="protein sequence ID" value="AMY09777.1"/>
    <property type="molecule type" value="Genomic_DNA"/>
</dbReference>
<dbReference type="KEGG" id="abac:LuPra_03001"/>
<accession>A0A143PME9</accession>
<evidence type="ECO:0000256" key="4">
    <source>
        <dbReference type="ARBA" id="ARBA00022833"/>
    </source>
</evidence>
<evidence type="ECO:0000256" key="2">
    <source>
        <dbReference type="ARBA" id="ARBA00022723"/>
    </source>
</evidence>
<dbReference type="GO" id="GO:0046872">
    <property type="term" value="F:metal ion binding"/>
    <property type="evidence" value="ECO:0007669"/>
    <property type="project" value="UniProtKB-KW"/>
</dbReference>
<comment type="similarity">
    <text evidence="6">Belongs to the peptidase M48 family.</text>
</comment>
<evidence type="ECO:0000256" key="5">
    <source>
        <dbReference type="ARBA" id="ARBA00023049"/>
    </source>
</evidence>
<sequence precursor="true">MAMIRRLSQRSAKVVLTIAIGSGSVAAFQLVSVKDEIAIGQQAQQELRRETPQVGDARVRQYVSDLGIQLAQHASGAHYPYSFSTADYAELNAFALPGGPVWVHRGILSAADNESQVAGVIAHEIAHIAERHAARQITKGTVANGLLGLLGAMLGNDGAGAAAAQMAAGLTANSVMLKFSRDDERAADRVGVDILARAGYDTHGLVEFMRVLGAQQGRSPGSVEQFLSTHPAPVSRVRDLEQLVAANPGGGRRTSAQFADVKRRLAQLPRAHAMPRS</sequence>
<protein>
    <submittedName>
        <fullName evidence="9">TPR repeat-containing protein YfgC</fullName>
    </submittedName>
</protein>
<keyword evidence="5 6" id="KW-0482">Metalloprotease</keyword>
<keyword evidence="2" id="KW-0479">Metal-binding</keyword>
<evidence type="ECO:0000256" key="7">
    <source>
        <dbReference type="SAM" id="SignalP"/>
    </source>
</evidence>
<proteinExistence type="inferred from homology"/>
<evidence type="ECO:0000313" key="10">
    <source>
        <dbReference type="Proteomes" id="UP000076079"/>
    </source>
</evidence>
<dbReference type="InterPro" id="IPR051156">
    <property type="entry name" value="Mito/Outer_Membr_Metalloprot"/>
</dbReference>
<dbReference type="Pfam" id="PF01435">
    <property type="entry name" value="Peptidase_M48"/>
    <property type="match status" value="1"/>
</dbReference>
<dbReference type="CDD" id="cd07333">
    <property type="entry name" value="M48C_bepA_like"/>
    <property type="match status" value="1"/>
</dbReference>
<organism evidence="9 10">
    <name type="scientific">Luteitalea pratensis</name>
    <dbReference type="NCBI Taxonomy" id="1855912"/>
    <lineage>
        <taxon>Bacteria</taxon>
        <taxon>Pseudomonadati</taxon>
        <taxon>Acidobacteriota</taxon>
        <taxon>Vicinamibacteria</taxon>
        <taxon>Vicinamibacterales</taxon>
        <taxon>Vicinamibacteraceae</taxon>
        <taxon>Luteitalea</taxon>
    </lineage>
</organism>
<keyword evidence="1 6" id="KW-0645">Protease</keyword>
<evidence type="ECO:0000256" key="3">
    <source>
        <dbReference type="ARBA" id="ARBA00022801"/>
    </source>
</evidence>
<dbReference type="Gene3D" id="3.30.2010.10">
    <property type="entry name" value="Metalloproteases ('zincins'), catalytic domain"/>
    <property type="match status" value="1"/>
</dbReference>
<reference evidence="9 10" key="1">
    <citation type="journal article" date="2016" name="Genome Announc.">
        <title>First Complete Genome Sequence of a Subdivision 6 Acidobacterium Strain.</title>
        <authorList>
            <person name="Huang S."/>
            <person name="Vieira S."/>
            <person name="Bunk B."/>
            <person name="Riedel T."/>
            <person name="Sproer C."/>
            <person name="Overmann J."/>
        </authorList>
    </citation>
    <scope>NUCLEOTIDE SEQUENCE [LARGE SCALE GENOMIC DNA]</scope>
    <source>
        <strain evidence="10">DSM 100886 HEG_-6_39</strain>
    </source>
</reference>
<feature type="chain" id="PRO_5007511652" evidence="7">
    <location>
        <begin position="28"/>
        <end position="277"/>
    </location>
</feature>
<evidence type="ECO:0000256" key="6">
    <source>
        <dbReference type="RuleBase" id="RU003983"/>
    </source>
</evidence>
<feature type="domain" description="Peptidase M48" evidence="8">
    <location>
        <begin position="62"/>
        <end position="243"/>
    </location>
</feature>
<dbReference type="InterPro" id="IPR001915">
    <property type="entry name" value="Peptidase_M48"/>
</dbReference>
<keyword evidence="4 6" id="KW-0862">Zinc</keyword>
<keyword evidence="7" id="KW-0732">Signal</keyword>
<dbReference type="STRING" id="1855912.LuPra_03001"/>
<dbReference type="PANTHER" id="PTHR22726:SF1">
    <property type="entry name" value="METALLOENDOPEPTIDASE OMA1, MITOCHONDRIAL"/>
    <property type="match status" value="1"/>
</dbReference>
<dbReference type="GO" id="GO:0016020">
    <property type="term" value="C:membrane"/>
    <property type="evidence" value="ECO:0007669"/>
    <property type="project" value="TreeGrafter"/>
</dbReference>
<evidence type="ECO:0000313" key="9">
    <source>
        <dbReference type="EMBL" id="AMY09777.1"/>
    </source>
</evidence>
<evidence type="ECO:0000256" key="1">
    <source>
        <dbReference type="ARBA" id="ARBA00022670"/>
    </source>
</evidence>
<dbReference type="PANTHER" id="PTHR22726">
    <property type="entry name" value="METALLOENDOPEPTIDASE OMA1"/>
    <property type="match status" value="1"/>
</dbReference>
<keyword evidence="3 6" id="KW-0378">Hydrolase</keyword>
<reference evidence="10" key="2">
    <citation type="submission" date="2016-04" db="EMBL/GenBank/DDBJ databases">
        <title>First Complete Genome Sequence of a Subdivision 6 Acidobacterium.</title>
        <authorList>
            <person name="Huang S."/>
            <person name="Vieira S."/>
            <person name="Bunk B."/>
            <person name="Riedel T."/>
            <person name="Sproeer C."/>
            <person name="Overmann J."/>
        </authorList>
    </citation>
    <scope>NUCLEOTIDE SEQUENCE [LARGE SCALE GENOMIC DNA]</scope>
    <source>
        <strain evidence="10">DSM 100886 HEG_-6_39</strain>
    </source>
</reference>
<gene>
    <name evidence="9" type="primary">yfgC_3</name>
    <name evidence="9" type="ORF">LuPra_03001</name>
</gene>
<keyword evidence="10" id="KW-1185">Reference proteome</keyword>
<dbReference type="AlphaFoldDB" id="A0A143PME9"/>
<feature type="signal peptide" evidence="7">
    <location>
        <begin position="1"/>
        <end position="27"/>
    </location>
</feature>
<name>A0A143PME9_LUTPR</name>
<dbReference type="Proteomes" id="UP000076079">
    <property type="component" value="Chromosome"/>
</dbReference>
<dbReference type="GO" id="GO:0051603">
    <property type="term" value="P:proteolysis involved in protein catabolic process"/>
    <property type="evidence" value="ECO:0007669"/>
    <property type="project" value="TreeGrafter"/>
</dbReference>